<reference evidence="2 3" key="1">
    <citation type="submission" date="2019-10" db="EMBL/GenBank/DDBJ databases">
        <title>Whole genome shotgun sequence of Acrocarpospora corrugata NBRC 13972.</title>
        <authorList>
            <person name="Ichikawa N."/>
            <person name="Kimura A."/>
            <person name="Kitahashi Y."/>
            <person name="Komaki H."/>
            <person name="Oguchi A."/>
        </authorList>
    </citation>
    <scope>NUCLEOTIDE SEQUENCE [LARGE SCALE GENOMIC DNA]</scope>
    <source>
        <strain evidence="2 3">NBRC 13972</strain>
    </source>
</reference>
<keyword evidence="3" id="KW-1185">Reference proteome</keyword>
<feature type="compositionally biased region" description="Basic and acidic residues" evidence="1">
    <location>
        <begin position="470"/>
        <end position="479"/>
    </location>
</feature>
<proteinExistence type="predicted"/>
<organism evidence="2 3">
    <name type="scientific">Acrocarpospora corrugata</name>
    <dbReference type="NCBI Taxonomy" id="35763"/>
    <lineage>
        <taxon>Bacteria</taxon>
        <taxon>Bacillati</taxon>
        <taxon>Actinomycetota</taxon>
        <taxon>Actinomycetes</taxon>
        <taxon>Streptosporangiales</taxon>
        <taxon>Streptosporangiaceae</taxon>
        <taxon>Acrocarpospora</taxon>
    </lineage>
</organism>
<feature type="compositionally biased region" description="Basic residues" evidence="1">
    <location>
        <begin position="440"/>
        <end position="449"/>
    </location>
</feature>
<feature type="region of interest" description="Disordered" evidence="1">
    <location>
        <begin position="411"/>
        <end position="479"/>
    </location>
</feature>
<name>A0A5M3VYR8_9ACTN</name>
<protein>
    <recommendedName>
        <fullName evidence="4">NB-ARC domain-containing protein</fullName>
    </recommendedName>
</protein>
<dbReference type="InterPro" id="IPR027417">
    <property type="entry name" value="P-loop_NTPase"/>
</dbReference>
<dbReference type="EMBL" id="BLAD01000040">
    <property type="protein sequence ID" value="GER99517.1"/>
    <property type="molecule type" value="Genomic_DNA"/>
</dbReference>
<evidence type="ECO:0000313" key="3">
    <source>
        <dbReference type="Proteomes" id="UP000334990"/>
    </source>
</evidence>
<accession>A0A5M3VYR8</accession>
<feature type="compositionally biased region" description="Basic and acidic residues" evidence="1">
    <location>
        <begin position="429"/>
        <end position="439"/>
    </location>
</feature>
<sequence length="479" mass="51215">MGIHGDNQGIVATGDHTTNTQITIPVEALRPVGEVAAPPGTINVPGAGHMFVGRAEDLAALDAALRPDSGEGSGRVAVAAVHGLGGVGKSALAARYATTRATSITANTANAVGAGVDGSPGAGGVNPVWWIVADSAGAVQTGLADLAVALQPELKQALPLEALPQRALAWLAAHQDWLLVADNVTDPADVAVLLDRTLAGRGTMVVTSRLGEGWHRLGARVLRLDVLAESEAIELLTRIAAPDRPVGDGAAELVRELGCLPLAVEQAAAYLHQARISPRAYLERLAEQPAVMYERSARGADAERSIARIWRLTLDQLATTPLAGQLLRVLAWYGAEEIPRTLLEDLAPDIEVEQALGELAAYNMITLTETGITVHRLVQAVARTPDPADPHRRSEDIEAARRRATVLLAEALPGHFEDPNRVAASAEPAEPHHRPDRPRAPRHRHRNHRPPPQPDRPLLEQSRRHRRRGRDAPARLRRI</sequence>
<dbReference type="AlphaFoldDB" id="A0A5M3VYR8"/>
<evidence type="ECO:0008006" key="4">
    <source>
        <dbReference type="Google" id="ProtNLM"/>
    </source>
</evidence>
<evidence type="ECO:0000313" key="2">
    <source>
        <dbReference type="EMBL" id="GER99517.1"/>
    </source>
</evidence>
<gene>
    <name evidence="2" type="ORF">Acor_15810</name>
</gene>
<dbReference type="RefSeq" id="WP_170316844.1">
    <property type="nucleotide sequence ID" value="NZ_BAAABN010000042.1"/>
</dbReference>
<comment type="caution">
    <text evidence="2">The sequence shown here is derived from an EMBL/GenBank/DDBJ whole genome shotgun (WGS) entry which is preliminary data.</text>
</comment>
<dbReference type="Gene3D" id="3.40.50.300">
    <property type="entry name" value="P-loop containing nucleotide triphosphate hydrolases"/>
    <property type="match status" value="1"/>
</dbReference>
<dbReference type="PANTHER" id="PTHR35205:SF1">
    <property type="entry name" value="ZU5 DOMAIN-CONTAINING PROTEIN"/>
    <property type="match status" value="1"/>
</dbReference>
<dbReference type="SUPFAM" id="SSF52540">
    <property type="entry name" value="P-loop containing nucleoside triphosphate hydrolases"/>
    <property type="match status" value="1"/>
</dbReference>
<dbReference type="Proteomes" id="UP000334990">
    <property type="component" value="Unassembled WGS sequence"/>
</dbReference>
<evidence type="ECO:0000256" key="1">
    <source>
        <dbReference type="SAM" id="MobiDB-lite"/>
    </source>
</evidence>
<dbReference type="PANTHER" id="PTHR35205">
    <property type="entry name" value="NB-ARC AND TPR DOMAIN PROTEIN"/>
    <property type="match status" value="1"/>
</dbReference>